<dbReference type="Pfam" id="PF03775">
    <property type="entry name" value="MinC_C"/>
    <property type="match status" value="1"/>
</dbReference>
<dbReference type="AlphaFoldDB" id="A5I678"/>
<keyword evidence="4 6" id="KW-0131">Cell cycle</keyword>
<dbReference type="HOGENOM" id="CLU_048711_2_0_9"/>
<organism evidence="9 10">
    <name type="scientific">Clostridium botulinum (strain Hall / ATCC 3502 / NCTC 13319 / Type A)</name>
    <dbReference type="NCBI Taxonomy" id="441771"/>
    <lineage>
        <taxon>Bacteria</taxon>
        <taxon>Bacillati</taxon>
        <taxon>Bacillota</taxon>
        <taxon>Clostridia</taxon>
        <taxon>Eubacteriales</taxon>
        <taxon>Clostridiaceae</taxon>
        <taxon>Clostridium</taxon>
    </lineage>
</organism>
<keyword evidence="2 6" id="KW-0132">Cell division</keyword>
<accession>A5I678</accession>
<dbReference type="InterPro" id="IPR055219">
    <property type="entry name" value="MinC_N_1"/>
</dbReference>
<sequence length="220" mass="24897">MFFIATLEVFILEDNIVIKGNKEGLVVIINMNKFRDFNDMINSLIQKLSHGKQFYKGSTLKISTELKLINEKNLRRLKDVLFEEFMIKDCIFEDKEDRSNKPFSGIYEGRTKFIRRTVRGGQVVRYNGNLVIIGDVNSGAEIYAAGNVVVLGALRGHVHAGFTGNHKAIVAAFYLQPSILQIANVMTRSPEDNVKPQYPEVAKIKSSIIVVEPYLPDKFI</sequence>
<dbReference type="InterPro" id="IPR036145">
    <property type="entry name" value="MinC_C_sf"/>
</dbReference>
<dbReference type="InterPro" id="IPR016098">
    <property type="entry name" value="CAP/MinC_C"/>
</dbReference>
<dbReference type="GO" id="GO:0000918">
    <property type="term" value="P:division septum site selection"/>
    <property type="evidence" value="ECO:0000318"/>
    <property type="project" value="GO_Central"/>
</dbReference>
<feature type="domain" description="Septum formation inhibitor MinC C-terminal" evidence="7">
    <location>
        <begin position="113"/>
        <end position="211"/>
    </location>
</feature>
<evidence type="ECO:0000259" key="8">
    <source>
        <dbReference type="Pfam" id="PF22642"/>
    </source>
</evidence>
<keyword evidence="10" id="KW-1185">Reference proteome</keyword>
<dbReference type="GO" id="GO:0004857">
    <property type="term" value="F:enzyme inhibitor activity"/>
    <property type="evidence" value="ECO:0000318"/>
    <property type="project" value="GO_Central"/>
</dbReference>
<evidence type="ECO:0000256" key="6">
    <source>
        <dbReference type="HAMAP-Rule" id="MF_00267"/>
    </source>
</evidence>
<dbReference type="KEGG" id="cbo:CBO2998"/>
<dbReference type="Pfam" id="PF22642">
    <property type="entry name" value="MinC_N_1"/>
    <property type="match status" value="1"/>
</dbReference>
<dbReference type="NCBIfam" id="TIGR01222">
    <property type="entry name" value="minC"/>
    <property type="match status" value="1"/>
</dbReference>
<feature type="domain" description="Septum site-determining protein MinC N-terminal" evidence="8">
    <location>
        <begin position="16"/>
        <end position="89"/>
    </location>
</feature>
<dbReference type="Gene3D" id="2.160.20.70">
    <property type="match status" value="1"/>
</dbReference>
<reference evidence="9 10" key="1">
    <citation type="journal article" date="2007" name="Genome Res.">
        <title>Genome sequence of a proteolytic (Group I) Clostridium botulinum strain Hall A and comparative analysis of the clostridial genomes.</title>
        <authorList>
            <person name="Sebaihia M."/>
            <person name="Peck M.W."/>
            <person name="Minton N.P."/>
            <person name="Thomson N.R."/>
            <person name="Holden M.T.G."/>
            <person name="Mitchell W.J."/>
            <person name="Carter A.T."/>
            <person name="Bentley S.D."/>
            <person name="Mason D.R."/>
            <person name="Crossman L."/>
            <person name="Paul C.J."/>
            <person name="Ivens A."/>
            <person name="Wells-Bennik M.H.J."/>
            <person name="Davis I.J."/>
            <person name="Cerdeno-Tarraga A.M."/>
            <person name="Churcher C."/>
            <person name="Quail M.A."/>
            <person name="Chillingworth T."/>
            <person name="Feltwell T."/>
            <person name="Fraser A."/>
            <person name="Goodhead I."/>
            <person name="Hance Z."/>
            <person name="Jagels K."/>
            <person name="Larke N."/>
            <person name="Maddison M."/>
            <person name="Moule S."/>
            <person name="Mungall K."/>
            <person name="Norbertczak H."/>
            <person name="Rabbinowitsch E."/>
            <person name="Sanders M."/>
            <person name="Simmonds M."/>
            <person name="White B."/>
            <person name="Whithead S."/>
            <person name="Parkhill J."/>
        </authorList>
    </citation>
    <scope>NUCLEOTIDE SEQUENCE [LARGE SCALE GENOMIC DNA]</scope>
    <source>
        <strain evidence="10">Hall / ATCC 3502 / NCTC 13319 / Type A [Sanger]</strain>
    </source>
</reference>
<name>A5I678_CLOBH</name>
<evidence type="ECO:0000256" key="4">
    <source>
        <dbReference type="ARBA" id="ARBA00023306"/>
    </source>
</evidence>
<protein>
    <recommendedName>
        <fullName evidence="6">Probable septum site-determining protein MinC</fullName>
    </recommendedName>
</protein>
<dbReference type="EMBL" id="AM412317">
    <property type="protein sequence ID" value="CAL84560.1"/>
    <property type="molecule type" value="Genomic_DNA"/>
</dbReference>
<evidence type="ECO:0000256" key="2">
    <source>
        <dbReference type="ARBA" id="ARBA00022618"/>
    </source>
</evidence>
<dbReference type="InterPro" id="IPR013033">
    <property type="entry name" value="MinC"/>
</dbReference>
<comment type="similarity">
    <text evidence="1 6">Belongs to the MinC family.</text>
</comment>
<evidence type="ECO:0000256" key="3">
    <source>
        <dbReference type="ARBA" id="ARBA00023210"/>
    </source>
</evidence>
<dbReference type="Proteomes" id="UP000001986">
    <property type="component" value="Chromosome"/>
</dbReference>
<comment type="subunit">
    <text evidence="5 6">Interacts with MinD and FtsZ.</text>
</comment>
<dbReference type="SUPFAM" id="SSF63848">
    <property type="entry name" value="Cell-division inhibitor MinC, C-terminal domain"/>
    <property type="match status" value="1"/>
</dbReference>
<dbReference type="GO" id="GO:1901891">
    <property type="term" value="P:regulation of cell septum assembly"/>
    <property type="evidence" value="ECO:0007669"/>
    <property type="project" value="InterPro"/>
</dbReference>
<gene>
    <name evidence="6 9" type="primary">minC</name>
    <name evidence="9" type="ordered locus">CBO2998</name>
</gene>
<dbReference type="InterPro" id="IPR005526">
    <property type="entry name" value="Septum_form_inhib_MinC_C"/>
</dbReference>
<proteinExistence type="inferred from homology"/>
<evidence type="ECO:0000313" key="9">
    <source>
        <dbReference type="EMBL" id="CAL84560.1"/>
    </source>
</evidence>
<keyword evidence="3 6" id="KW-0717">Septation</keyword>
<dbReference type="PANTHER" id="PTHR34108:SF1">
    <property type="entry name" value="SEPTUM SITE-DETERMINING PROTEIN MINC"/>
    <property type="match status" value="1"/>
</dbReference>
<dbReference type="PANTHER" id="PTHR34108">
    <property type="entry name" value="SEPTUM SITE-DETERMINING PROTEIN MINC"/>
    <property type="match status" value="1"/>
</dbReference>
<dbReference type="HAMAP" id="MF_00267">
    <property type="entry name" value="MinC"/>
    <property type="match status" value="1"/>
</dbReference>
<dbReference type="PATRIC" id="fig|413999.7.peg.2976"/>
<dbReference type="GO" id="GO:0060187">
    <property type="term" value="C:cell pole"/>
    <property type="evidence" value="ECO:0000318"/>
    <property type="project" value="GO_Central"/>
</dbReference>
<evidence type="ECO:0000256" key="5">
    <source>
        <dbReference type="ARBA" id="ARBA00046874"/>
    </source>
</evidence>
<dbReference type="NCBIfam" id="NF001775">
    <property type="entry name" value="PRK00513.1-6"/>
    <property type="match status" value="1"/>
</dbReference>
<dbReference type="GO" id="GO:0000902">
    <property type="term" value="P:cell morphogenesis"/>
    <property type="evidence" value="ECO:0007669"/>
    <property type="project" value="InterPro"/>
</dbReference>
<dbReference type="GO" id="GO:0007105">
    <property type="term" value="P:cytokinesis, division site positioning"/>
    <property type="evidence" value="ECO:0000318"/>
    <property type="project" value="GO_Central"/>
</dbReference>
<evidence type="ECO:0000313" key="10">
    <source>
        <dbReference type="Proteomes" id="UP000001986"/>
    </source>
</evidence>
<dbReference type="Gene3D" id="3.30.160.540">
    <property type="match status" value="1"/>
</dbReference>
<dbReference type="GO" id="GO:0005829">
    <property type="term" value="C:cytosol"/>
    <property type="evidence" value="ECO:0000318"/>
    <property type="project" value="GO_Central"/>
</dbReference>
<evidence type="ECO:0000256" key="1">
    <source>
        <dbReference type="ARBA" id="ARBA00006291"/>
    </source>
</evidence>
<comment type="function">
    <text evidence="6">Cell division inhibitor that blocks the formation of polar Z ring septums. Rapidly oscillates between the poles of the cell to destabilize FtsZ filaments that have formed before they mature into polar Z rings. Prevents FtsZ polymerization.</text>
</comment>
<evidence type="ECO:0000259" key="7">
    <source>
        <dbReference type="Pfam" id="PF03775"/>
    </source>
</evidence>